<dbReference type="InterPro" id="IPR032245">
    <property type="entry name" value="RMI2"/>
</dbReference>
<evidence type="ECO:0008006" key="3">
    <source>
        <dbReference type="Google" id="ProtNLM"/>
    </source>
</evidence>
<organism evidence="1 2">
    <name type="scientific">Magallana gigas</name>
    <name type="common">Pacific oyster</name>
    <name type="synonym">Crassostrea gigas</name>
    <dbReference type="NCBI Taxonomy" id="29159"/>
    <lineage>
        <taxon>Eukaryota</taxon>
        <taxon>Metazoa</taxon>
        <taxon>Spiralia</taxon>
        <taxon>Lophotrochozoa</taxon>
        <taxon>Mollusca</taxon>
        <taxon>Bivalvia</taxon>
        <taxon>Autobranchia</taxon>
        <taxon>Pteriomorphia</taxon>
        <taxon>Ostreida</taxon>
        <taxon>Ostreoidea</taxon>
        <taxon>Ostreidae</taxon>
        <taxon>Magallana</taxon>
    </lineage>
</organism>
<reference evidence="1" key="1">
    <citation type="submission" date="2022-08" db="UniProtKB">
        <authorList>
            <consortium name="EnsemblMetazoa"/>
        </authorList>
    </citation>
    <scope>IDENTIFICATION</scope>
    <source>
        <strain evidence="1">05x7-T-G4-1.051#20</strain>
    </source>
</reference>
<dbReference type="InterPro" id="IPR012340">
    <property type="entry name" value="NA-bd_OB-fold"/>
</dbReference>
<sequence>MASILDYPARKVFVKDLTKCVRLQTQGIENGGKKKQKEWKIECNGVEFIATVVWLQGLVTEINKEEGFMILDDSTGRVKVAGYNNIPFISLSLATGQYVMVIASVSRCGDLPVVNALKLQSLTQVENAERSWSLEVMDQILHLSALG</sequence>
<dbReference type="GO" id="GO:0033045">
    <property type="term" value="P:regulation of sister chromatid segregation"/>
    <property type="evidence" value="ECO:0007669"/>
    <property type="project" value="TreeGrafter"/>
</dbReference>
<accession>A0A8W8P125</accession>
<evidence type="ECO:0000313" key="2">
    <source>
        <dbReference type="Proteomes" id="UP000005408"/>
    </source>
</evidence>
<proteinExistence type="predicted"/>
<dbReference type="Gene3D" id="2.40.50.140">
    <property type="entry name" value="Nucleic acid-binding proteins"/>
    <property type="match status" value="1"/>
</dbReference>
<dbReference type="PANTHER" id="PTHR33962:SF1">
    <property type="entry name" value="RECQ-MEDIATED GENOME INSTABILITY PROTEIN 2"/>
    <property type="match status" value="1"/>
</dbReference>
<dbReference type="GO" id="GO:0005829">
    <property type="term" value="C:cytosol"/>
    <property type="evidence" value="ECO:0007669"/>
    <property type="project" value="TreeGrafter"/>
</dbReference>
<dbReference type="EnsemblMetazoa" id="G810.1">
    <property type="protein sequence ID" value="G810.1:cds"/>
    <property type="gene ID" value="G810"/>
</dbReference>
<dbReference type="AlphaFoldDB" id="A0A8W8P125"/>
<name>A0A8W8P125_MAGGI</name>
<dbReference type="Pfam" id="PF16100">
    <property type="entry name" value="RMI2"/>
    <property type="match status" value="1"/>
</dbReference>
<dbReference type="GO" id="GO:2000042">
    <property type="term" value="P:negative regulation of double-strand break repair via homologous recombination"/>
    <property type="evidence" value="ECO:0007669"/>
    <property type="project" value="TreeGrafter"/>
</dbReference>
<keyword evidence="2" id="KW-1185">Reference proteome</keyword>
<protein>
    <recommendedName>
        <fullName evidence="3">RecQ-mediated genome instability protein 2</fullName>
    </recommendedName>
</protein>
<dbReference type="GO" id="GO:0043007">
    <property type="term" value="P:maintenance of rDNA"/>
    <property type="evidence" value="ECO:0007669"/>
    <property type="project" value="TreeGrafter"/>
</dbReference>
<dbReference type="GO" id="GO:0016607">
    <property type="term" value="C:nuclear speck"/>
    <property type="evidence" value="ECO:0007669"/>
    <property type="project" value="TreeGrafter"/>
</dbReference>
<dbReference type="PANTHER" id="PTHR33962">
    <property type="entry name" value="RECQ-MEDIATED GENOME INSTABILITY PROTEIN 2 RMI2"/>
    <property type="match status" value="1"/>
</dbReference>
<dbReference type="GO" id="GO:0006281">
    <property type="term" value="P:DNA repair"/>
    <property type="evidence" value="ECO:0007669"/>
    <property type="project" value="TreeGrafter"/>
</dbReference>
<dbReference type="Proteomes" id="UP000005408">
    <property type="component" value="Unassembled WGS sequence"/>
</dbReference>
<evidence type="ECO:0000313" key="1">
    <source>
        <dbReference type="EnsemblMetazoa" id="G810.1:cds"/>
    </source>
</evidence>